<evidence type="ECO:0000313" key="2">
    <source>
        <dbReference type="EnsemblPlants" id="Solyc05g008637.1.1"/>
    </source>
</evidence>
<dbReference type="EnsemblPlants" id="Solyc05g008637.1.1">
    <property type="protein sequence ID" value="Solyc05g008637.1.1"/>
    <property type="gene ID" value="Solyc05g008637.1"/>
</dbReference>
<sequence>MSLMRLLSLYCTLTQAVILGKSSILLLCGKQLRAHEEMCSDQIAGARKNQIAGARKTSNTPLHEEHWSYVKDAGQKKWNKEKRELESNFGWRCKYILQFLKLSHECF</sequence>
<keyword evidence="3" id="KW-1185">Reference proteome</keyword>
<protein>
    <recommendedName>
        <fullName evidence="4">Secreted protein</fullName>
    </recommendedName>
</protein>
<name>A0A3Q7GE47_SOLLC</name>
<feature type="chain" id="PRO_5018576274" description="Secreted protein" evidence="1">
    <location>
        <begin position="17"/>
        <end position="107"/>
    </location>
</feature>
<dbReference type="Gramene" id="Solyc05g008637.1.1">
    <property type="protein sequence ID" value="Solyc05g008637.1.1"/>
    <property type="gene ID" value="Solyc05g008637.1"/>
</dbReference>
<dbReference type="AlphaFoldDB" id="A0A3Q7GE47"/>
<proteinExistence type="predicted"/>
<feature type="signal peptide" evidence="1">
    <location>
        <begin position="1"/>
        <end position="16"/>
    </location>
</feature>
<organism evidence="2">
    <name type="scientific">Solanum lycopersicum</name>
    <name type="common">Tomato</name>
    <name type="synonym">Lycopersicon esculentum</name>
    <dbReference type="NCBI Taxonomy" id="4081"/>
    <lineage>
        <taxon>Eukaryota</taxon>
        <taxon>Viridiplantae</taxon>
        <taxon>Streptophyta</taxon>
        <taxon>Embryophyta</taxon>
        <taxon>Tracheophyta</taxon>
        <taxon>Spermatophyta</taxon>
        <taxon>Magnoliopsida</taxon>
        <taxon>eudicotyledons</taxon>
        <taxon>Gunneridae</taxon>
        <taxon>Pentapetalae</taxon>
        <taxon>asterids</taxon>
        <taxon>lamiids</taxon>
        <taxon>Solanales</taxon>
        <taxon>Solanaceae</taxon>
        <taxon>Solanoideae</taxon>
        <taxon>Solaneae</taxon>
        <taxon>Solanum</taxon>
        <taxon>Solanum subgen. Lycopersicon</taxon>
    </lineage>
</organism>
<reference evidence="2" key="1">
    <citation type="journal article" date="2012" name="Nature">
        <title>The tomato genome sequence provides insights into fleshy fruit evolution.</title>
        <authorList>
            <consortium name="Tomato Genome Consortium"/>
        </authorList>
    </citation>
    <scope>NUCLEOTIDE SEQUENCE [LARGE SCALE GENOMIC DNA]</scope>
    <source>
        <strain evidence="2">cv. Heinz 1706</strain>
    </source>
</reference>
<evidence type="ECO:0008006" key="4">
    <source>
        <dbReference type="Google" id="ProtNLM"/>
    </source>
</evidence>
<dbReference type="InParanoid" id="A0A3Q7GE47"/>
<dbReference type="Proteomes" id="UP000004994">
    <property type="component" value="Chromosome 5"/>
</dbReference>
<reference evidence="2" key="2">
    <citation type="submission" date="2019-01" db="UniProtKB">
        <authorList>
            <consortium name="EnsemblPlants"/>
        </authorList>
    </citation>
    <scope>IDENTIFICATION</scope>
    <source>
        <strain evidence="2">cv. Heinz 1706</strain>
    </source>
</reference>
<accession>A0A3Q7GE47</accession>
<keyword evidence="1" id="KW-0732">Signal</keyword>
<evidence type="ECO:0000313" key="3">
    <source>
        <dbReference type="Proteomes" id="UP000004994"/>
    </source>
</evidence>
<evidence type="ECO:0000256" key="1">
    <source>
        <dbReference type="SAM" id="SignalP"/>
    </source>
</evidence>